<dbReference type="PANTHER" id="PTHR11012:SF30">
    <property type="entry name" value="PROTEIN KINASE-LIKE DOMAIN-CONTAINING"/>
    <property type="match status" value="1"/>
</dbReference>
<dbReference type="Proteomes" id="UP001286313">
    <property type="component" value="Unassembled WGS sequence"/>
</dbReference>
<keyword evidence="1" id="KW-0812">Transmembrane</keyword>
<dbReference type="SUPFAM" id="SSF56112">
    <property type="entry name" value="Protein kinase-like (PK-like)"/>
    <property type="match status" value="1"/>
</dbReference>
<sequence length="470" mass="54162">MRMPDRGCDINREWLEDILTQHEAKTSPDISLIITSFQVSPGTNPGENFGSDVVRVKAKGQLVSSGFEKQNSTKEYNLFMKFLRGNYFSRQMGNQMQAPLRELLIFSDIITELNEFQAKMTGDKYRISIPGFVYGICTTDEYVLVMQDLSIDGYVMLNKRESLDLPHTLMAVDSLARLHAVSLAFSRIHNVHFLKKYPSFNTASFAEVFYTTSVAIIYDGVIRAAEQRGNQYKHLLAMMASNKEAVLQKFAEALKNTNESSKVTCLAHGDFWTNNLMFRNSENNGKEVQLPLDIMLIDWGITAWRNPLLDLQYFIHCSTTRNLRKDHLGEILHRYHSTFTAATNDLGSPVDNWQFEDFMAEWRRTHVFGSLIGMMNTLVTMSESGKNFNKSDDLQTTGVRAYIEYWMARVMAPIMFFIFSLPPFSFMIRRSMEKIFENLVEELCSWKNDTLQFRVFDLIEEAFDSGLLER</sequence>
<dbReference type="EMBL" id="JAWQEG010000826">
    <property type="protein sequence ID" value="KAK3885142.1"/>
    <property type="molecule type" value="Genomic_DNA"/>
</dbReference>
<comment type="caution">
    <text evidence="3">The sequence shown here is derived from an EMBL/GenBank/DDBJ whole genome shotgun (WGS) entry which is preliminary data.</text>
</comment>
<evidence type="ECO:0000313" key="4">
    <source>
        <dbReference type="Proteomes" id="UP001286313"/>
    </source>
</evidence>
<dbReference type="InterPro" id="IPR011009">
    <property type="entry name" value="Kinase-like_dom_sf"/>
</dbReference>
<dbReference type="InterPro" id="IPR004119">
    <property type="entry name" value="EcKL"/>
</dbReference>
<dbReference type="InterPro" id="IPR015897">
    <property type="entry name" value="CHK_kinase-like"/>
</dbReference>
<evidence type="ECO:0000259" key="2">
    <source>
        <dbReference type="SMART" id="SM00587"/>
    </source>
</evidence>
<protein>
    <recommendedName>
        <fullName evidence="2">CHK kinase-like domain-containing protein</fullName>
    </recommendedName>
</protein>
<feature type="domain" description="CHK kinase-like" evidence="2">
    <location>
        <begin position="144"/>
        <end position="345"/>
    </location>
</feature>
<feature type="transmembrane region" description="Helical" evidence="1">
    <location>
        <begin position="406"/>
        <end position="428"/>
    </location>
</feature>
<reference evidence="3" key="1">
    <citation type="submission" date="2023-10" db="EMBL/GenBank/DDBJ databases">
        <title>Genome assemblies of two species of porcelain crab, Petrolisthes cinctipes and Petrolisthes manimaculis (Anomura: Porcellanidae).</title>
        <authorList>
            <person name="Angst P."/>
        </authorList>
    </citation>
    <scope>NUCLEOTIDE SEQUENCE</scope>
    <source>
        <strain evidence="3">PB745_01</strain>
        <tissue evidence="3">Gill</tissue>
    </source>
</reference>
<keyword evidence="1" id="KW-0472">Membrane</keyword>
<dbReference type="PANTHER" id="PTHR11012">
    <property type="entry name" value="PROTEIN KINASE-LIKE DOMAIN-CONTAINING"/>
    <property type="match status" value="1"/>
</dbReference>
<proteinExistence type="predicted"/>
<evidence type="ECO:0000256" key="1">
    <source>
        <dbReference type="SAM" id="Phobius"/>
    </source>
</evidence>
<name>A0AAE1KV85_PETCI</name>
<dbReference type="Gene3D" id="3.90.1200.10">
    <property type="match status" value="1"/>
</dbReference>
<keyword evidence="4" id="KW-1185">Reference proteome</keyword>
<organism evidence="3 4">
    <name type="scientific">Petrolisthes cinctipes</name>
    <name type="common">Flat porcelain crab</name>
    <dbReference type="NCBI Taxonomy" id="88211"/>
    <lineage>
        <taxon>Eukaryota</taxon>
        <taxon>Metazoa</taxon>
        <taxon>Ecdysozoa</taxon>
        <taxon>Arthropoda</taxon>
        <taxon>Crustacea</taxon>
        <taxon>Multicrustacea</taxon>
        <taxon>Malacostraca</taxon>
        <taxon>Eumalacostraca</taxon>
        <taxon>Eucarida</taxon>
        <taxon>Decapoda</taxon>
        <taxon>Pleocyemata</taxon>
        <taxon>Anomura</taxon>
        <taxon>Galatheoidea</taxon>
        <taxon>Porcellanidae</taxon>
        <taxon>Petrolisthes</taxon>
    </lineage>
</organism>
<gene>
    <name evidence="3" type="ORF">Pcinc_010624</name>
</gene>
<dbReference type="SMART" id="SM00587">
    <property type="entry name" value="CHK"/>
    <property type="match status" value="1"/>
</dbReference>
<evidence type="ECO:0000313" key="3">
    <source>
        <dbReference type="EMBL" id="KAK3885142.1"/>
    </source>
</evidence>
<dbReference type="Pfam" id="PF02958">
    <property type="entry name" value="EcKL"/>
    <property type="match status" value="1"/>
</dbReference>
<keyword evidence="1" id="KW-1133">Transmembrane helix</keyword>
<accession>A0AAE1KV85</accession>
<dbReference type="AlphaFoldDB" id="A0AAE1KV85"/>